<dbReference type="eggNOG" id="COG3502">
    <property type="taxonomic scope" value="Bacteria"/>
</dbReference>
<dbReference type="AlphaFoldDB" id="E6U0B4"/>
<dbReference type="Pfam" id="PF06108">
    <property type="entry name" value="DUF952"/>
    <property type="match status" value="1"/>
</dbReference>
<dbReference type="STRING" id="649639.Bcell_1968"/>
<accession>E6U0B4</accession>
<name>E6U0B4_EVAC2</name>
<dbReference type="KEGG" id="bco:Bcell_1968"/>
<dbReference type="SUPFAM" id="SSF56399">
    <property type="entry name" value="ADP-ribosylation"/>
    <property type="match status" value="1"/>
</dbReference>
<dbReference type="OrthoDB" id="5638018at2"/>
<protein>
    <recommendedName>
        <fullName evidence="3">DUF952 domain-containing protein</fullName>
    </recommendedName>
</protein>
<dbReference type="PANTHER" id="PTHR34129">
    <property type="entry name" value="BLR1139 PROTEIN"/>
    <property type="match status" value="1"/>
</dbReference>
<keyword evidence="2" id="KW-1185">Reference proteome</keyword>
<dbReference type="PANTHER" id="PTHR34129:SF1">
    <property type="entry name" value="DUF952 DOMAIN-CONTAINING PROTEIN"/>
    <property type="match status" value="1"/>
</dbReference>
<sequence length="114" mass="13217">MIYHLLEKQEWEKAIQNDMYWPSSLDNEGFIHCSTWEQIIRIGDSLFPKEAQLILLKINSQELESLVVYEDLTESGEMFPHIYGHLNLDAVKSIVEVTRNEAGKLQLINQIDAV</sequence>
<evidence type="ECO:0000313" key="1">
    <source>
        <dbReference type="EMBL" id="ADU30230.1"/>
    </source>
</evidence>
<dbReference type="Gene3D" id="3.20.170.20">
    <property type="entry name" value="Protein of unknown function DUF952"/>
    <property type="match status" value="1"/>
</dbReference>
<dbReference type="EMBL" id="CP002394">
    <property type="protein sequence ID" value="ADU30230.1"/>
    <property type="molecule type" value="Genomic_DNA"/>
</dbReference>
<evidence type="ECO:0008006" key="3">
    <source>
        <dbReference type="Google" id="ProtNLM"/>
    </source>
</evidence>
<organism evidence="1 2">
    <name type="scientific">Evansella cellulosilytica (strain ATCC 21833 / DSM 2522 / FERM P-1141 / JCM 9156 / N-4)</name>
    <name type="common">Bacillus cellulosilyticus</name>
    <dbReference type="NCBI Taxonomy" id="649639"/>
    <lineage>
        <taxon>Bacteria</taxon>
        <taxon>Bacillati</taxon>
        <taxon>Bacillota</taxon>
        <taxon>Bacilli</taxon>
        <taxon>Bacillales</taxon>
        <taxon>Bacillaceae</taxon>
        <taxon>Evansella</taxon>
    </lineage>
</organism>
<proteinExistence type="predicted"/>
<evidence type="ECO:0000313" key="2">
    <source>
        <dbReference type="Proteomes" id="UP000001401"/>
    </source>
</evidence>
<dbReference type="RefSeq" id="WP_013488566.1">
    <property type="nucleotide sequence ID" value="NC_014829.1"/>
</dbReference>
<reference evidence="1" key="1">
    <citation type="submission" date="2010-12" db="EMBL/GenBank/DDBJ databases">
        <title>Complete sequence of Bacillus cellulosilyticus DSM 2522.</title>
        <authorList>
            <consortium name="US DOE Joint Genome Institute"/>
            <person name="Lucas S."/>
            <person name="Copeland A."/>
            <person name="Lapidus A."/>
            <person name="Cheng J.-F."/>
            <person name="Bruce D."/>
            <person name="Goodwin L."/>
            <person name="Pitluck S."/>
            <person name="Chertkov O."/>
            <person name="Detter J.C."/>
            <person name="Han C."/>
            <person name="Tapia R."/>
            <person name="Land M."/>
            <person name="Hauser L."/>
            <person name="Jeffries C."/>
            <person name="Kyrpides N."/>
            <person name="Ivanova N."/>
            <person name="Mikhailova N."/>
            <person name="Brumm P."/>
            <person name="Mead D."/>
            <person name="Woyke T."/>
        </authorList>
    </citation>
    <scope>NUCLEOTIDE SEQUENCE [LARGE SCALE GENOMIC DNA]</scope>
    <source>
        <strain evidence="1">DSM 2522</strain>
    </source>
</reference>
<dbReference type="HOGENOM" id="CLU_129452_1_2_9"/>
<gene>
    <name evidence="1" type="ordered locus">Bcell_1968</name>
</gene>
<dbReference type="Proteomes" id="UP000001401">
    <property type="component" value="Chromosome"/>
</dbReference>
<dbReference type="InterPro" id="IPR009297">
    <property type="entry name" value="DUF952"/>
</dbReference>